<evidence type="ECO:0000313" key="5">
    <source>
        <dbReference type="Proteomes" id="UP000509658"/>
    </source>
</evidence>
<dbReference type="AlphaFoldDB" id="A0A6N0HVE3"/>
<keyword evidence="2" id="KW-1133">Transmembrane helix</keyword>
<sequence length="179" mass="20837">MKSDIVCKDQLSKEGLTFEIGDAMNMKYEANSFDVVICSQVYEHVPDAAMLMQEMFRVLKPGGAIYFSAGNRLMFNEPHYNLPLLSVLPRPLAHLYLKMSGRGDHYYEKHFTYWGLKRLVRAFEVIDYTPLILSKPEKYKTEYMVKPGSNKQKIAAFISKYMIWLVPGYIWILKNPDHI</sequence>
<protein>
    <submittedName>
        <fullName evidence="4">Methyltransferase domain-containing protein</fullName>
    </submittedName>
</protein>
<proteinExistence type="predicted"/>
<dbReference type="InterPro" id="IPR029063">
    <property type="entry name" value="SAM-dependent_MTases_sf"/>
</dbReference>
<evidence type="ECO:0000313" key="4">
    <source>
        <dbReference type="EMBL" id="QKQ26308.1"/>
    </source>
</evidence>
<feature type="domain" description="Methyltransferase type 11" evidence="3">
    <location>
        <begin position="7"/>
        <end position="67"/>
    </location>
</feature>
<keyword evidence="5" id="KW-1185">Reference proteome</keyword>
<keyword evidence="1 4" id="KW-0808">Transferase</keyword>
<feature type="transmembrane region" description="Helical" evidence="2">
    <location>
        <begin position="154"/>
        <end position="173"/>
    </location>
</feature>
<dbReference type="InterPro" id="IPR013216">
    <property type="entry name" value="Methyltransf_11"/>
</dbReference>
<dbReference type="GO" id="GO:0008757">
    <property type="term" value="F:S-adenosylmethionine-dependent methyltransferase activity"/>
    <property type="evidence" value="ECO:0007669"/>
    <property type="project" value="InterPro"/>
</dbReference>
<accession>A0A6N0HVE3</accession>
<evidence type="ECO:0000259" key="3">
    <source>
        <dbReference type="Pfam" id="PF08241"/>
    </source>
</evidence>
<dbReference type="Gene3D" id="3.40.50.150">
    <property type="entry name" value="Vaccinia Virus protein VP39"/>
    <property type="match status" value="1"/>
</dbReference>
<dbReference type="GO" id="GO:0032259">
    <property type="term" value="P:methylation"/>
    <property type="evidence" value="ECO:0007669"/>
    <property type="project" value="UniProtKB-KW"/>
</dbReference>
<dbReference type="RefSeq" id="WP_174673018.1">
    <property type="nucleotide sequence ID" value="NZ_CP054491.1"/>
</dbReference>
<dbReference type="Pfam" id="PF08241">
    <property type="entry name" value="Methyltransf_11"/>
    <property type="match status" value="1"/>
</dbReference>
<keyword evidence="2" id="KW-0812">Transmembrane</keyword>
<dbReference type="PANTHER" id="PTHR44068:SF11">
    <property type="entry name" value="GERANYL DIPHOSPHATE 2-C-METHYLTRANSFERASE"/>
    <property type="match status" value="1"/>
</dbReference>
<organism evidence="4 5">
    <name type="scientific">Candidatus Reidiella endopervernicosa</name>
    <dbReference type="NCBI Taxonomy" id="2738883"/>
    <lineage>
        <taxon>Bacteria</taxon>
        <taxon>Pseudomonadati</taxon>
        <taxon>Pseudomonadota</taxon>
        <taxon>Gammaproteobacteria</taxon>
        <taxon>Candidatus Reidiella</taxon>
    </lineage>
</organism>
<dbReference type="Proteomes" id="UP000509658">
    <property type="component" value="Chromosome"/>
</dbReference>
<dbReference type="CDD" id="cd02440">
    <property type="entry name" value="AdoMet_MTases"/>
    <property type="match status" value="1"/>
</dbReference>
<dbReference type="InterPro" id="IPR050447">
    <property type="entry name" value="Erg6_SMT_methyltransf"/>
</dbReference>
<keyword evidence="2" id="KW-0472">Membrane</keyword>
<dbReference type="PANTHER" id="PTHR44068">
    <property type="entry name" value="ZGC:194242"/>
    <property type="match status" value="1"/>
</dbReference>
<keyword evidence="4" id="KW-0489">Methyltransferase</keyword>
<name>A0A6N0HVE3_9GAMM</name>
<evidence type="ECO:0000256" key="2">
    <source>
        <dbReference type="SAM" id="Phobius"/>
    </source>
</evidence>
<evidence type="ECO:0000256" key="1">
    <source>
        <dbReference type="ARBA" id="ARBA00022679"/>
    </source>
</evidence>
<dbReference type="KEGG" id="rev:HUE57_08435"/>
<dbReference type="SUPFAM" id="SSF53335">
    <property type="entry name" value="S-adenosyl-L-methionine-dependent methyltransferases"/>
    <property type="match status" value="1"/>
</dbReference>
<reference evidence="4 5" key="1">
    <citation type="submission" date="2020-05" db="EMBL/GenBank/DDBJ databases">
        <title>Horizontal transmission and recombination maintain forever young bacterial symbiont genomes.</title>
        <authorList>
            <person name="Russell S.L."/>
            <person name="Pepper-Tunick E."/>
            <person name="Svedberg J."/>
            <person name="Byrne A."/>
            <person name="Ruelas Castillo J."/>
            <person name="Vollmers C."/>
            <person name="Beinart R.A."/>
            <person name="Corbett-Detig R."/>
        </authorList>
    </citation>
    <scope>NUCLEOTIDE SEQUENCE [LARGE SCALE GENOMIC DNA]</scope>
    <source>
        <strain evidence="4">Santa_Monica_outfall</strain>
    </source>
</reference>
<dbReference type="EMBL" id="CP054491">
    <property type="protein sequence ID" value="QKQ26308.1"/>
    <property type="molecule type" value="Genomic_DNA"/>
</dbReference>
<gene>
    <name evidence="4" type="ORF">HUE57_08435</name>
</gene>